<accession>A0AAD7DGR2</accession>
<keyword evidence="8" id="KW-1185">Reference proteome</keyword>
<dbReference type="GO" id="GO:0008270">
    <property type="term" value="F:zinc ion binding"/>
    <property type="evidence" value="ECO:0007669"/>
    <property type="project" value="UniProtKB-KW"/>
</dbReference>
<evidence type="ECO:0000256" key="2">
    <source>
        <dbReference type="ARBA" id="ARBA00022771"/>
    </source>
</evidence>
<keyword evidence="1" id="KW-0479">Metal-binding</keyword>
<dbReference type="Pfam" id="PF01753">
    <property type="entry name" value="zf-MYND"/>
    <property type="match status" value="1"/>
</dbReference>
<dbReference type="InterPro" id="IPR002893">
    <property type="entry name" value="Znf_MYND"/>
</dbReference>
<protein>
    <recommendedName>
        <fullName evidence="6">MYND-type domain-containing protein</fullName>
    </recommendedName>
</protein>
<evidence type="ECO:0000256" key="4">
    <source>
        <dbReference type="PROSITE-ProRule" id="PRU00134"/>
    </source>
</evidence>
<dbReference type="PROSITE" id="PS01360">
    <property type="entry name" value="ZF_MYND_1"/>
    <property type="match status" value="1"/>
</dbReference>
<feature type="region of interest" description="Disordered" evidence="5">
    <location>
        <begin position="396"/>
        <end position="430"/>
    </location>
</feature>
<feature type="compositionally biased region" description="Acidic residues" evidence="5">
    <location>
        <begin position="406"/>
        <end position="430"/>
    </location>
</feature>
<dbReference type="Gene3D" id="6.10.140.2220">
    <property type="match status" value="1"/>
</dbReference>
<evidence type="ECO:0000256" key="5">
    <source>
        <dbReference type="SAM" id="MobiDB-lite"/>
    </source>
</evidence>
<evidence type="ECO:0000256" key="1">
    <source>
        <dbReference type="ARBA" id="ARBA00022723"/>
    </source>
</evidence>
<sequence length="430" mass="48487">MSLETLRKGLATLKEGVKKRKDALALRLKKREKMSKEDEAWLDNAANHVDEDALIVTLENASDSERGLSHLDSKQKGMVQKLKEIAGGGEEAAEMSRKRKSEIVAHDPTGNLRVKSLYLFPHPAVEHEYSRYTREYPNSGALEDLRAFEYLRIVQRNLYIVQTLIGILEAYTGKPAPKISLHDERKRFQQGGGCYSCGATSTEDGITLKKCSGCKLMTYCSSECQQRDWRDHKKLCGTPPAPFDPALVTSTPEAPANFISCPTPDAGFVRSPALWRQIWYLSKKDSYSRDYHFDTTPGNTRSVRIQDPVLRLMFLIARRRAMASGDRGAVGKMHDVLVRQQRAGAFDVTLLQIPGQLEREYRVELTAVMSLAAPPTPQEMIEELEYSGRRDRLAEAEWNRQRGVQDDESESKEEGGNDEDEDEDEDEATA</sequence>
<dbReference type="PROSITE" id="PS50865">
    <property type="entry name" value="ZF_MYND_2"/>
    <property type="match status" value="1"/>
</dbReference>
<name>A0AAD7DGR2_MYCRO</name>
<dbReference type="AlphaFoldDB" id="A0AAD7DGR2"/>
<comment type="caution">
    <text evidence="7">The sequence shown here is derived from an EMBL/GenBank/DDBJ whole genome shotgun (WGS) entry which is preliminary data.</text>
</comment>
<organism evidence="7 8">
    <name type="scientific">Mycena rosella</name>
    <name type="common">Pink bonnet</name>
    <name type="synonym">Agaricus rosellus</name>
    <dbReference type="NCBI Taxonomy" id="1033263"/>
    <lineage>
        <taxon>Eukaryota</taxon>
        <taxon>Fungi</taxon>
        <taxon>Dikarya</taxon>
        <taxon>Basidiomycota</taxon>
        <taxon>Agaricomycotina</taxon>
        <taxon>Agaricomycetes</taxon>
        <taxon>Agaricomycetidae</taxon>
        <taxon>Agaricales</taxon>
        <taxon>Marasmiineae</taxon>
        <taxon>Mycenaceae</taxon>
        <taxon>Mycena</taxon>
    </lineage>
</organism>
<dbReference type="Proteomes" id="UP001221757">
    <property type="component" value="Unassembled WGS sequence"/>
</dbReference>
<keyword evidence="2 4" id="KW-0863">Zinc-finger</keyword>
<evidence type="ECO:0000313" key="7">
    <source>
        <dbReference type="EMBL" id="KAJ7690989.1"/>
    </source>
</evidence>
<feature type="domain" description="MYND-type" evidence="6">
    <location>
        <begin position="194"/>
        <end position="236"/>
    </location>
</feature>
<evidence type="ECO:0000313" key="8">
    <source>
        <dbReference type="Proteomes" id="UP001221757"/>
    </source>
</evidence>
<feature type="compositionally biased region" description="Basic and acidic residues" evidence="5">
    <location>
        <begin position="396"/>
        <end position="405"/>
    </location>
</feature>
<gene>
    <name evidence="7" type="ORF">B0H17DRAFT_1201339</name>
</gene>
<evidence type="ECO:0000259" key="6">
    <source>
        <dbReference type="PROSITE" id="PS50865"/>
    </source>
</evidence>
<reference evidence="7" key="1">
    <citation type="submission" date="2023-03" db="EMBL/GenBank/DDBJ databases">
        <title>Massive genome expansion in bonnet fungi (Mycena s.s.) driven by repeated elements and novel gene families across ecological guilds.</title>
        <authorList>
            <consortium name="Lawrence Berkeley National Laboratory"/>
            <person name="Harder C.B."/>
            <person name="Miyauchi S."/>
            <person name="Viragh M."/>
            <person name="Kuo A."/>
            <person name="Thoen E."/>
            <person name="Andreopoulos B."/>
            <person name="Lu D."/>
            <person name="Skrede I."/>
            <person name="Drula E."/>
            <person name="Henrissat B."/>
            <person name="Morin E."/>
            <person name="Kohler A."/>
            <person name="Barry K."/>
            <person name="LaButti K."/>
            <person name="Morin E."/>
            <person name="Salamov A."/>
            <person name="Lipzen A."/>
            <person name="Mereny Z."/>
            <person name="Hegedus B."/>
            <person name="Baldrian P."/>
            <person name="Stursova M."/>
            <person name="Weitz H."/>
            <person name="Taylor A."/>
            <person name="Grigoriev I.V."/>
            <person name="Nagy L.G."/>
            <person name="Martin F."/>
            <person name="Kauserud H."/>
        </authorList>
    </citation>
    <scope>NUCLEOTIDE SEQUENCE</scope>
    <source>
        <strain evidence="7">CBHHK067</strain>
    </source>
</reference>
<dbReference type="EMBL" id="JARKIE010000061">
    <property type="protein sequence ID" value="KAJ7690989.1"/>
    <property type="molecule type" value="Genomic_DNA"/>
</dbReference>
<dbReference type="SUPFAM" id="SSF144232">
    <property type="entry name" value="HIT/MYND zinc finger-like"/>
    <property type="match status" value="1"/>
</dbReference>
<evidence type="ECO:0000256" key="3">
    <source>
        <dbReference type="ARBA" id="ARBA00022833"/>
    </source>
</evidence>
<keyword evidence="3" id="KW-0862">Zinc</keyword>
<proteinExistence type="predicted"/>